<gene>
    <name evidence="5" type="ORF">S01H4_37785</name>
</gene>
<reference evidence="5" key="1">
    <citation type="journal article" date="2014" name="Front. Microbiol.">
        <title>High frequency of phylogenetically diverse reductive dehalogenase-homologous genes in deep subseafloor sedimentary metagenomes.</title>
        <authorList>
            <person name="Kawai M."/>
            <person name="Futagami T."/>
            <person name="Toyoda A."/>
            <person name="Takaki Y."/>
            <person name="Nishi S."/>
            <person name="Hori S."/>
            <person name="Arai W."/>
            <person name="Tsubouchi T."/>
            <person name="Morono Y."/>
            <person name="Uchiyama I."/>
            <person name="Ito T."/>
            <person name="Fujiyama A."/>
            <person name="Inagaki F."/>
            <person name="Takami H."/>
        </authorList>
    </citation>
    <scope>NUCLEOTIDE SEQUENCE</scope>
    <source>
        <strain evidence="5">Expedition CK06-06</strain>
    </source>
</reference>
<keyword evidence="2" id="KW-0813">Transport</keyword>
<dbReference type="SUPFAM" id="SSF159468">
    <property type="entry name" value="AtpF-like"/>
    <property type="match status" value="1"/>
</dbReference>
<organism evidence="5">
    <name type="scientific">marine sediment metagenome</name>
    <dbReference type="NCBI Taxonomy" id="412755"/>
    <lineage>
        <taxon>unclassified sequences</taxon>
        <taxon>metagenomes</taxon>
        <taxon>ecological metagenomes</taxon>
    </lineage>
</organism>
<dbReference type="EMBL" id="BART01020321">
    <property type="protein sequence ID" value="GAH02809.1"/>
    <property type="molecule type" value="Genomic_DNA"/>
</dbReference>
<accession>X1DCL5</accession>
<keyword evidence="4" id="KW-0406">Ion transport</keyword>
<sequence>MKLAALCDEDTAVGLRLAGIKETYVPKEDSAKIWKELSERDDIGIIFITEQIVEDLQRELKDFRLQNNIPIILEIPDKKGRLQDHADFVSHLIKKAVGVEISKEK</sequence>
<name>X1DCL5_9ZZZZ</name>
<dbReference type="Pfam" id="PF01990">
    <property type="entry name" value="ATP-synt_F"/>
    <property type="match status" value="1"/>
</dbReference>
<proteinExistence type="inferred from homology"/>
<dbReference type="GO" id="GO:0016020">
    <property type="term" value="C:membrane"/>
    <property type="evidence" value="ECO:0007669"/>
    <property type="project" value="TreeGrafter"/>
</dbReference>
<dbReference type="InterPro" id="IPR022944">
    <property type="entry name" value="ATPase_V1-cplx_fsu_bac/arc"/>
</dbReference>
<dbReference type="AlphaFoldDB" id="X1DCL5"/>
<comment type="similarity">
    <text evidence="1">Belongs to the V-ATPase F subunit family.</text>
</comment>
<evidence type="ECO:0008006" key="6">
    <source>
        <dbReference type="Google" id="ProtNLM"/>
    </source>
</evidence>
<dbReference type="PANTHER" id="PTHR13861:SF2">
    <property type="entry name" value="V-TYPE PROTON ATPASE SUBUNIT F"/>
    <property type="match status" value="1"/>
</dbReference>
<evidence type="ECO:0000256" key="1">
    <source>
        <dbReference type="ARBA" id="ARBA00010148"/>
    </source>
</evidence>
<evidence type="ECO:0000256" key="3">
    <source>
        <dbReference type="ARBA" id="ARBA00022781"/>
    </source>
</evidence>
<protein>
    <recommendedName>
        <fullName evidence="6">V-type ATP synthase subunit F</fullName>
    </recommendedName>
</protein>
<dbReference type="GO" id="GO:0046961">
    <property type="term" value="F:proton-transporting ATPase activity, rotational mechanism"/>
    <property type="evidence" value="ECO:0007669"/>
    <property type="project" value="InterPro"/>
</dbReference>
<dbReference type="HAMAP" id="MF_00312">
    <property type="entry name" value="ATP_synth_F_arch"/>
    <property type="match status" value="1"/>
</dbReference>
<comment type="caution">
    <text evidence="5">The sequence shown here is derived from an EMBL/GenBank/DDBJ whole genome shotgun (WGS) entry which is preliminary data.</text>
</comment>
<dbReference type="PANTHER" id="PTHR13861">
    <property type="entry name" value="VACUOLAR ATP SYNTHASE SUBUNIT F"/>
    <property type="match status" value="1"/>
</dbReference>
<evidence type="ECO:0000313" key="5">
    <source>
        <dbReference type="EMBL" id="GAH02809.1"/>
    </source>
</evidence>
<evidence type="ECO:0000256" key="2">
    <source>
        <dbReference type="ARBA" id="ARBA00022448"/>
    </source>
</evidence>
<evidence type="ECO:0000256" key="4">
    <source>
        <dbReference type="ARBA" id="ARBA00023065"/>
    </source>
</evidence>
<dbReference type="Gene3D" id="3.40.50.10580">
    <property type="entry name" value="ATPase, V1 complex, subunit F"/>
    <property type="match status" value="1"/>
</dbReference>
<dbReference type="InterPro" id="IPR036906">
    <property type="entry name" value="ATPase_V1_fsu_sf"/>
</dbReference>
<dbReference type="InterPro" id="IPR008218">
    <property type="entry name" value="ATPase_V1-cplx_f_g_su"/>
</dbReference>
<keyword evidence="3" id="KW-0375">Hydrogen ion transport</keyword>